<feature type="region of interest" description="Disordered" evidence="1">
    <location>
        <begin position="220"/>
        <end position="257"/>
    </location>
</feature>
<comment type="caution">
    <text evidence="2">The sequence shown here is derived from an EMBL/GenBank/DDBJ whole genome shotgun (WGS) entry which is preliminary data.</text>
</comment>
<feature type="compositionally biased region" description="Polar residues" evidence="1">
    <location>
        <begin position="243"/>
        <end position="252"/>
    </location>
</feature>
<protein>
    <submittedName>
        <fullName evidence="2">Uncharacterized protein</fullName>
    </submittedName>
</protein>
<dbReference type="AlphaFoldDB" id="A0A538TLN4"/>
<dbReference type="Proteomes" id="UP000317691">
    <property type="component" value="Unassembled WGS sequence"/>
</dbReference>
<dbReference type="EMBL" id="VBOZ01000019">
    <property type="protein sequence ID" value="TMQ64549.1"/>
    <property type="molecule type" value="Genomic_DNA"/>
</dbReference>
<feature type="region of interest" description="Disordered" evidence="1">
    <location>
        <begin position="165"/>
        <end position="184"/>
    </location>
</feature>
<reference evidence="2 3" key="1">
    <citation type="journal article" date="2019" name="Nat. Microbiol.">
        <title>Mediterranean grassland soil C-N compound turnover is dependent on rainfall and depth, and is mediated by genomically divergent microorganisms.</title>
        <authorList>
            <person name="Diamond S."/>
            <person name="Andeer P.F."/>
            <person name="Li Z."/>
            <person name="Crits-Christoph A."/>
            <person name="Burstein D."/>
            <person name="Anantharaman K."/>
            <person name="Lane K.R."/>
            <person name="Thomas B.C."/>
            <person name="Pan C."/>
            <person name="Northen T.R."/>
            <person name="Banfield J.F."/>
        </authorList>
    </citation>
    <scope>NUCLEOTIDE SEQUENCE [LARGE SCALE GENOMIC DNA]</scope>
    <source>
        <strain evidence="2">WS_9</strain>
    </source>
</reference>
<sequence>MNPNPPISSARSIAGSCRSGTPGRKGVAGLLNPALLPAAVAGLLASFAGCAHVADVRDENPGFTAEALRAGGLVDLGVVQVNEVPQVRPPLIEALERVLAATRSDIRLIPAVRAQATFDDSTSRLLLLGYQMHGAPDPVWLARAADSLRGVARYGVLARIESDVTRSSVRDAPPNNPSLQSPSGRILISGRDARVSVRVYELATRAPVFDGTYRASAESASVDSSRLSAYPGRSREQGGIIVTPQTPSSQQGYPEPPPLARAVEAAFLEFARSLPGGPRP</sequence>
<evidence type="ECO:0000256" key="1">
    <source>
        <dbReference type="SAM" id="MobiDB-lite"/>
    </source>
</evidence>
<name>A0A538TLN4_UNCEI</name>
<proteinExistence type="predicted"/>
<organism evidence="2 3">
    <name type="scientific">Eiseniibacteriota bacterium</name>
    <dbReference type="NCBI Taxonomy" id="2212470"/>
    <lineage>
        <taxon>Bacteria</taxon>
        <taxon>Candidatus Eiseniibacteriota</taxon>
    </lineage>
</organism>
<accession>A0A538TLN4</accession>
<gene>
    <name evidence="2" type="ORF">E6K79_07515</name>
</gene>
<evidence type="ECO:0000313" key="3">
    <source>
        <dbReference type="Proteomes" id="UP000317691"/>
    </source>
</evidence>
<evidence type="ECO:0000313" key="2">
    <source>
        <dbReference type="EMBL" id="TMQ64549.1"/>
    </source>
</evidence>